<name>A0A1Z8B273_9FLAO</name>
<organism evidence="2 3">
    <name type="scientific">Nonlabens dokdonensis</name>
    <dbReference type="NCBI Taxonomy" id="328515"/>
    <lineage>
        <taxon>Bacteria</taxon>
        <taxon>Pseudomonadati</taxon>
        <taxon>Bacteroidota</taxon>
        <taxon>Flavobacteriia</taxon>
        <taxon>Flavobacteriales</taxon>
        <taxon>Flavobacteriaceae</taxon>
        <taxon>Nonlabens</taxon>
    </lineage>
</organism>
<dbReference type="Proteomes" id="UP000196102">
    <property type="component" value="Unassembled WGS sequence"/>
</dbReference>
<keyword evidence="1" id="KW-0732">Signal</keyword>
<evidence type="ECO:0000313" key="3">
    <source>
        <dbReference type="Proteomes" id="UP000196102"/>
    </source>
</evidence>
<proteinExistence type="predicted"/>
<gene>
    <name evidence="2" type="ORF">A9Q93_05540</name>
</gene>
<sequence length="239" mass="27675">MFSSQLKLFLFIFLSFLIFGCSEDEVEETCKFSDPTYSFTAEEEELRISYPYFEGQIIKYKSNNNEVLTFKVSEVADCARGYYTGSPGFFTNGRGSLRHTFDSQVIRMILIEHDTSRYGYRNQMHYYVNKSHSSFKRSLNFPLWNLYVGRFGLSGSQNPANLFLRDGEFTDIGSMQVDNVLFNNVIKFDSGSNQIREPNSIYANLSSKINTLYFAEDFGVIRFDEVNGTVWEVEYTEVN</sequence>
<reference evidence="3" key="1">
    <citation type="journal article" date="2017" name="Proc. Natl. Acad. Sci. U.S.A.">
        <title>Simulation of Deepwater Horizon oil plume reveals substrate specialization within a complex community of hydrocarbon-degraders.</title>
        <authorList>
            <person name="Hu P."/>
            <person name="Dubinsky E.A."/>
            <person name="Probst A.J."/>
            <person name="Wang J."/>
            <person name="Sieber C.M.K."/>
            <person name="Tom L.M."/>
            <person name="Gardinali P."/>
            <person name="Banfield J.F."/>
            <person name="Atlas R.M."/>
            <person name="Andersen G.L."/>
        </authorList>
    </citation>
    <scope>NUCLEOTIDE SEQUENCE [LARGE SCALE GENOMIC DNA]</scope>
</reference>
<evidence type="ECO:0000313" key="2">
    <source>
        <dbReference type="EMBL" id="OUS16679.1"/>
    </source>
</evidence>
<accession>A0A1Z8B273</accession>
<evidence type="ECO:0008006" key="4">
    <source>
        <dbReference type="Google" id="ProtNLM"/>
    </source>
</evidence>
<evidence type="ECO:0000256" key="1">
    <source>
        <dbReference type="SAM" id="SignalP"/>
    </source>
</evidence>
<protein>
    <recommendedName>
        <fullName evidence="4">Lipoprotein</fullName>
    </recommendedName>
</protein>
<feature type="signal peptide" evidence="1">
    <location>
        <begin position="1"/>
        <end position="20"/>
    </location>
</feature>
<dbReference type="RefSeq" id="WP_303686403.1">
    <property type="nucleotide sequence ID" value="NZ_CAJXYO010000051.1"/>
</dbReference>
<dbReference type="PROSITE" id="PS51257">
    <property type="entry name" value="PROKAR_LIPOPROTEIN"/>
    <property type="match status" value="1"/>
</dbReference>
<dbReference type="AlphaFoldDB" id="A0A1Z8B273"/>
<feature type="chain" id="PRO_5012373997" description="Lipoprotein" evidence="1">
    <location>
        <begin position="21"/>
        <end position="239"/>
    </location>
</feature>
<comment type="caution">
    <text evidence="2">The sequence shown here is derived from an EMBL/GenBank/DDBJ whole genome shotgun (WGS) entry which is preliminary data.</text>
</comment>
<dbReference type="EMBL" id="MAAX01000090">
    <property type="protein sequence ID" value="OUS16679.1"/>
    <property type="molecule type" value="Genomic_DNA"/>
</dbReference>